<feature type="transmembrane region" description="Helical" evidence="2">
    <location>
        <begin position="775"/>
        <end position="794"/>
    </location>
</feature>
<feature type="compositionally biased region" description="Low complexity" evidence="1">
    <location>
        <begin position="466"/>
        <end position="497"/>
    </location>
</feature>
<dbReference type="InterPro" id="IPR001173">
    <property type="entry name" value="Glyco_trans_2-like"/>
</dbReference>
<comment type="caution">
    <text evidence="5">The sequence shown here is derived from an EMBL/GenBank/DDBJ whole genome shotgun (WGS) entry which is preliminary data.</text>
</comment>
<feature type="domain" description="Glycosyltransferase 2-like" evidence="3">
    <location>
        <begin position="537"/>
        <end position="755"/>
    </location>
</feature>
<evidence type="ECO:0000259" key="4">
    <source>
        <dbReference type="Pfam" id="PF25550"/>
    </source>
</evidence>
<dbReference type="Proteomes" id="UP001498398">
    <property type="component" value="Unassembled WGS sequence"/>
</dbReference>
<evidence type="ECO:0000313" key="6">
    <source>
        <dbReference type="Proteomes" id="UP001498398"/>
    </source>
</evidence>
<feature type="transmembrane region" description="Helical" evidence="2">
    <location>
        <begin position="899"/>
        <end position="923"/>
    </location>
</feature>
<dbReference type="Gene3D" id="3.90.550.10">
    <property type="entry name" value="Spore Coat Polysaccharide Biosynthesis Protein SpsA, Chain A"/>
    <property type="match status" value="1"/>
</dbReference>
<proteinExistence type="predicted"/>
<accession>A0ABR1J920</accession>
<dbReference type="Pfam" id="PF13632">
    <property type="entry name" value="Glyco_trans_2_3"/>
    <property type="match status" value="1"/>
</dbReference>
<dbReference type="PANTHER" id="PTHR35408">
    <property type="entry name" value="CHROMOSOME 15, WHOLE GENOME SHOTGUN SEQUENCE"/>
    <property type="match status" value="1"/>
</dbReference>
<dbReference type="PANTHER" id="PTHR35408:SF2">
    <property type="entry name" value="GLYCOSYLTRANSFERASE 2-LIKE DOMAIN-CONTAINING PROTEIN"/>
    <property type="match status" value="1"/>
</dbReference>
<feature type="region of interest" description="Disordered" evidence="1">
    <location>
        <begin position="183"/>
        <end position="219"/>
    </location>
</feature>
<evidence type="ECO:0000256" key="2">
    <source>
        <dbReference type="SAM" id="Phobius"/>
    </source>
</evidence>
<evidence type="ECO:0000256" key="1">
    <source>
        <dbReference type="SAM" id="MobiDB-lite"/>
    </source>
</evidence>
<feature type="region of interest" description="Disordered" evidence="1">
    <location>
        <begin position="458"/>
        <end position="497"/>
    </location>
</feature>
<feature type="transmembrane region" description="Helical" evidence="2">
    <location>
        <begin position="814"/>
        <end position="837"/>
    </location>
</feature>
<feature type="transmembrane region" description="Helical" evidence="2">
    <location>
        <begin position="254"/>
        <end position="275"/>
    </location>
</feature>
<keyword evidence="2" id="KW-0472">Membrane</keyword>
<dbReference type="SUPFAM" id="SSF53448">
    <property type="entry name" value="Nucleotide-diphospho-sugar transferases"/>
    <property type="match status" value="1"/>
</dbReference>
<reference evidence="5 6" key="1">
    <citation type="submission" date="2024-01" db="EMBL/GenBank/DDBJ databases">
        <title>A draft genome for the cacao thread blight pathogen Marasmiellus scandens.</title>
        <authorList>
            <person name="Baruah I.K."/>
            <person name="Leung J."/>
            <person name="Bukari Y."/>
            <person name="Amoako-Attah I."/>
            <person name="Meinhardt L.W."/>
            <person name="Bailey B.A."/>
            <person name="Cohen S.P."/>
        </authorList>
    </citation>
    <scope>NUCLEOTIDE SEQUENCE [LARGE SCALE GENOMIC DNA]</scope>
    <source>
        <strain evidence="5 6">GH-19</strain>
    </source>
</reference>
<sequence length="928" mass="104523">MDYDNYDAVLHYIWARTQGDAWFKPTEENVSAGVCLRIDQGQFRIFPYENKFLIPFEAAIRVLNPLVAVKIRSAAVHAALSNVADDADAIFLDIGTRIQVLETISEIAGADKEQCGAFVRDERVLVVWSDSLDNIVEHCQDFESKLMKFVWRSRMTPASSFITNGSVGSIGIAPFTTSSNVALNEKQPSSSSSSVEPITESEKEAASSPSAPPKKKGWGWSWRLSAKDQSTTPANDDVEKGSRQDRPIRLFAPFYGGLGAALSVFFIGAGVSMLLQEQRLDGSWTRFALLATAPFLLCVSLFFALQVVTNISFCIGPVAQYHENSRYYSAIKPGPNAEVDRKLPHVTIELPVYKESLEETITPSVNSIKKAMQTYARQGGTSSIFVHDDGLQLITPLEREKRIQFYANHNIGWVARPPHSNDPDGFKRAGRFKKASNMNYGLALSLRMEEKIRELEEQEMLERPRTASTSRPTTATTLGTGSKPGSSSGLSNSSDSYDGLSLEDKALQMAIEEVYEENGRKWKPWACNARSLRVGDLILIIDADTIVPEDCFRDAARELHECPDVAIIQHESDVMQVAHHYFENGIAHFTRRINRCISMGCANGEVAPFVGHNAFLRWSAIQDAAFVDPDDPTDALGREKKKIWSESNVSEDFDMALRLQIKGYIIRWATYSEGGFKEGVSLTVDDELNRWQKYSYGCNELIFNPLISWWRLGPITKQLRIFIWSSAPVHYKITMMSYMFSYYGIAASAMLSLLNYFLLGWALDVDGFYMKSFEIWLACTVVFPGAGNLAYTLLEYRLGQRNVLSAFIENVMWIPFFFFFFGGLSVHLTTALLAHMFSYNIKWEATKKEVERSNFFLEVPKIWKRYWPIMITGFISIATMIVLSLPLVPDAWRIPGTSWAVILPLALVTSQHMIFPIVLNPWLMIFSY</sequence>
<name>A0ABR1J920_9AGAR</name>
<organism evidence="5 6">
    <name type="scientific">Marasmiellus scandens</name>
    <dbReference type="NCBI Taxonomy" id="2682957"/>
    <lineage>
        <taxon>Eukaryota</taxon>
        <taxon>Fungi</taxon>
        <taxon>Dikarya</taxon>
        <taxon>Basidiomycota</taxon>
        <taxon>Agaricomycotina</taxon>
        <taxon>Agaricomycetes</taxon>
        <taxon>Agaricomycetidae</taxon>
        <taxon>Agaricales</taxon>
        <taxon>Marasmiineae</taxon>
        <taxon>Omphalotaceae</taxon>
        <taxon>Marasmiellus</taxon>
    </lineage>
</organism>
<gene>
    <name evidence="5" type="ORF">VKT23_012262</name>
</gene>
<dbReference type="Pfam" id="PF25550">
    <property type="entry name" value="DUF7928"/>
    <property type="match status" value="1"/>
</dbReference>
<evidence type="ECO:0000313" key="5">
    <source>
        <dbReference type="EMBL" id="KAK7452155.1"/>
    </source>
</evidence>
<feature type="transmembrane region" description="Helical" evidence="2">
    <location>
        <begin position="740"/>
        <end position="763"/>
    </location>
</feature>
<keyword evidence="6" id="KW-1185">Reference proteome</keyword>
<feature type="transmembrane region" description="Helical" evidence="2">
    <location>
        <begin position="866"/>
        <end position="887"/>
    </location>
</feature>
<dbReference type="InterPro" id="IPR057688">
    <property type="entry name" value="DUF7928"/>
</dbReference>
<dbReference type="InterPro" id="IPR029044">
    <property type="entry name" value="Nucleotide-diphossugar_trans"/>
</dbReference>
<evidence type="ECO:0008006" key="7">
    <source>
        <dbReference type="Google" id="ProtNLM"/>
    </source>
</evidence>
<keyword evidence="2" id="KW-1133">Transmembrane helix</keyword>
<protein>
    <recommendedName>
        <fullName evidence="7">Glycosyltransferase 2-like domain-containing protein</fullName>
    </recommendedName>
</protein>
<feature type="domain" description="DUF7928" evidence="4">
    <location>
        <begin position="5"/>
        <end position="158"/>
    </location>
</feature>
<feature type="transmembrane region" description="Helical" evidence="2">
    <location>
        <begin position="287"/>
        <end position="308"/>
    </location>
</feature>
<keyword evidence="2" id="KW-0812">Transmembrane</keyword>
<dbReference type="EMBL" id="JBANRG010000029">
    <property type="protein sequence ID" value="KAK7452155.1"/>
    <property type="molecule type" value="Genomic_DNA"/>
</dbReference>
<evidence type="ECO:0000259" key="3">
    <source>
        <dbReference type="Pfam" id="PF13632"/>
    </source>
</evidence>